<keyword evidence="12" id="KW-1185">Reference proteome</keyword>
<dbReference type="Proteomes" id="UP000663825">
    <property type="component" value="Unassembled WGS sequence"/>
</dbReference>
<evidence type="ECO:0000313" key="6">
    <source>
        <dbReference type="EMBL" id="CAF4190533.1"/>
    </source>
</evidence>
<dbReference type="Proteomes" id="UP000663851">
    <property type="component" value="Unassembled WGS sequence"/>
</dbReference>
<protein>
    <submittedName>
        <fullName evidence="8">Uncharacterized protein</fullName>
    </submittedName>
</protein>
<dbReference type="EMBL" id="CAJNYD010001037">
    <property type="protein sequence ID" value="CAF3312248.1"/>
    <property type="molecule type" value="Genomic_DNA"/>
</dbReference>
<evidence type="ECO:0000313" key="9">
    <source>
        <dbReference type="EMBL" id="CAF4721018.1"/>
    </source>
</evidence>
<dbReference type="Proteomes" id="UP000663873">
    <property type="component" value="Unassembled WGS sequence"/>
</dbReference>
<dbReference type="EMBL" id="CAJOBQ010001282">
    <property type="protein sequence ID" value="CAF4473486.1"/>
    <property type="molecule type" value="Genomic_DNA"/>
</dbReference>
<dbReference type="EMBL" id="CAJNXB010005472">
    <property type="protein sequence ID" value="CAF3426914.1"/>
    <property type="molecule type" value="Genomic_DNA"/>
</dbReference>
<dbReference type="Proteomes" id="UP000663872">
    <property type="component" value="Unassembled WGS sequence"/>
</dbReference>
<sequence length="135" mass="14858">MHASRAFCAAPRHVYAGVISNKTSKPLKCTIHYATGTNNNTSNESISVTLDAGGRACIPEQEYKPTPEATFTCRKVVSRIEVHDDEKTYALEQPFDGVTCPVTEWRFDLHDDHIASVNPTTLATPTQLENPVIAQ</sequence>
<dbReference type="Proteomes" id="UP000663862">
    <property type="component" value="Unassembled WGS sequence"/>
</dbReference>
<evidence type="ECO:0000313" key="7">
    <source>
        <dbReference type="EMBL" id="CAF4359442.1"/>
    </source>
</evidence>
<dbReference type="AlphaFoldDB" id="A0A820TQY7"/>
<proteinExistence type="predicted"/>
<dbReference type="Proteomes" id="UP000663848">
    <property type="component" value="Unassembled WGS sequence"/>
</dbReference>
<evidence type="ECO:0000313" key="4">
    <source>
        <dbReference type="EMBL" id="CAF3426914.1"/>
    </source>
</evidence>
<dbReference type="EMBL" id="CAJNYU010002417">
    <property type="protein sequence ID" value="CAF3550878.1"/>
    <property type="molecule type" value="Genomic_DNA"/>
</dbReference>
<evidence type="ECO:0000313" key="12">
    <source>
        <dbReference type="Proteomes" id="UP000663873"/>
    </source>
</evidence>
<evidence type="ECO:0000313" key="1">
    <source>
        <dbReference type="EMBL" id="CAF3312248.1"/>
    </source>
</evidence>
<reference evidence="8" key="1">
    <citation type="submission" date="2021-02" db="EMBL/GenBank/DDBJ databases">
        <authorList>
            <person name="Nowell W R."/>
        </authorList>
    </citation>
    <scope>NUCLEOTIDE SEQUENCE</scope>
</reference>
<evidence type="ECO:0000313" key="5">
    <source>
        <dbReference type="EMBL" id="CAF3550878.1"/>
    </source>
</evidence>
<dbReference type="Proteomes" id="UP000663833">
    <property type="component" value="Unassembled WGS sequence"/>
</dbReference>
<dbReference type="Proteomes" id="UP000663838">
    <property type="component" value="Unassembled WGS sequence"/>
</dbReference>
<name>A0A820TQY7_9BILA</name>
<comment type="caution">
    <text evidence="8">The sequence shown here is derived from an EMBL/GenBank/DDBJ whole genome shotgun (WGS) entry which is preliminary data.</text>
</comment>
<gene>
    <name evidence="5" type="ORF">FME351_LOCUS19472</name>
    <name evidence="3" type="ORF">GRG538_LOCUS10188</name>
    <name evidence="7" type="ORF">HFQ381_LOCUS17287</name>
    <name evidence="2" type="ORF">KIK155_LOCUS3499</name>
    <name evidence="1" type="ORF">LUA448_LOCUS9103</name>
    <name evidence="10" type="ORF">QYT958_LOCUS32539</name>
    <name evidence="4" type="ORF">TIS948_LOCUS29991</name>
    <name evidence="9" type="ORF">TOA249_LOCUS18274</name>
    <name evidence="8" type="ORF">TSG867_LOCUS18839</name>
    <name evidence="6" type="ORF">UJA718_LOCUS5902</name>
</gene>
<dbReference type="EMBL" id="CAJNYT010001287">
    <property type="protein sequence ID" value="CAF3403003.1"/>
    <property type="molecule type" value="Genomic_DNA"/>
</dbReference>
<organism evidence="8 11">
    <name type="scientific">Rotaria socialis</name>
    <dbReference type="NCBI Taxonomy" id="392032"/>
    <lineage>
        <taxon>Eukaryota</taxon>
        <taxon>Metazoa</taxon>
        <taxon>Spiralia</taxon>
        <taxon>Gnathifera</taxon>
        <taxon>Rotifera</taxon>
        <taxon>Eurotatoria</taxon>
        <taxon>Bdelloidea</taxon>
        <taxon>Philodinida</taxon>
        <taxon>Philodinidae</taxon>
        <taxon>Rotaria</taxon>
    </lineage>
</organism>
<evidence type="ECO:0000313" key="11">
    <source>
        <dbReference type="Proteomes" id="UP000663862"/>
    </source>
</evidence>
<evidence type="ECO:0000313" key="8">
    <source>
        <dbReference type="EMBL" id="CAF4473486.1"/>
    </source>
</evidence>
<dbReference type="Proteomes" id="UP000663869">
    <property type="component" value="Unassembled WGS sequence"/>
</dbReference>
<dbReference type="EMBL" id="CAJOBS010001351">
    <property type="protein sequence ID" value="CAF4721018.1"/>
    <property type="molecule type" value="Genomic_DNA"/>
</dbReference>
<evidence type="ECO:0000313" key="3">
    <source>
        <dbReference type="EMBL" id="CAF3403003.1"/>
    </source>
</evidence>
<dbReference type="EMBL" id="CAJNYV010000175">
    <property type="protein sequence ID" value="CAF3349858.1"/>
    <property type="molecule type" value="Genomic_DNA"/>
</dbReference>
<accession>A0A820TQY7</accession>
<dbReference type="EMBL" id="CAJOBP010000533">
    <property type="protein sequence ID" value="CAF4190533.1"/>
    <property type="molecule type" value="Genomic_DNA"/>
</dbReference>
<dbReference type="EMBL" id="CAJOBO010001274">
    <property type="protein sequence ID" value="CAF4359442.1"/>
    <property type="molecule type" value="Genomic_DNA"/>
</dbReference>
<dbReference type="OrthoDB" id="9971174at2759"/>
<dbReference type="EMBL" id="CAJOBR010021359">
    <property type="protein sequence ID" value="CAF4938227.1"/>
    <property type="molecule type" value="Genomic_DNA"/>
</dbReference>
<dbReference type="Proteomes" id="UP000663865">
    <property type="component" value="Unassembled WGS sequence"/>
</dbReference>
<evidence type="ECO:0000313" key="10">
    <source>
        <dbReference type="EMBL" id="CAF4938227.1"/>
    </source>
</evidence>
<evidence type="ECO:0000313" key="2">
    <source>
        <dbReference type="EMBL" id="CAF3349858.1"/>
    </source>
</evidence>